<keyword evidence="3" id="KW-0309">Germination</keyword>
<protein>
    <submittedName>
        <fullName evidence="10">Spore germination protein KC</fullName>
    </submittedName>
</protein>
<dbReference type="InterPro" id="IPR038501">
    <property type="entry name" value="Spore_GerAC_C_sf"/>
</dbReference>
<evidence type="ECO:0000256" key="1">
    <source>
        <dbReference type="ARBA" id="ARBA00004635"/>
    </source>
</evidence>
<feature type="domain" description="Spore germination GerAC-like C-terminal" evidence="8">
    <location>
        <begin position="223"/>
        <end position="388"/>
    </location>
</feature>
<comment type="caution">
    <text evidence="10">The sequence shown here is derived from an EMBL/GenBank/DDBJ whole genome shotgun (WGS) entry which is preliminary data.</text>
</comment>
<dbReference type="Gene3D" id="3.30.300.210">
    <property type="entry name" value="Nutrient germinant receptor protein C, domain 3"/>
    <property type="match status" value="1"/>
</dbReference>
<dbReference type="GO" id="GO:0009847">
    <property type="term" value="P:spore germination"/>
    <property type="evidence" value="ECO:0007669"/>
    <property type="project" value="InterPro"/>
</dbReference>
<dbReference type="NCBIfam" id="TIGR02887">
    <property type="entry name" value="spore_ger_x_C"/>
    <property type="match status" value="1"/>
</dbReference>
<dbReference type="PANTHER" id="PTHR35789">
    <property type="entry name" value="SPORE GERMINATION PROTEIN B3"/>
    <property type="match status" value="1"/>
</dbReference>
<evidence type="ECO:0000313" key="10">
    <source>
        <dbReference type="EMBL" id="RBP07800.1"/>
    </source>
</evidence>
<evidence type="ECO:0000256" key="4">
    <source>
        <dbReference type="ARBA" id="ARBA00022729"/>
    </source>
</evidence>
<keyword evidence="7" id="KW-0449">Lipoprotein</keyword>
<reference evidence="10 11" key="1">
    <citation type="submission" date="2018-06" db="EMBL/GenBank/DDBJ databases">
        <title>Freshwater and sediment microbial communities from various areas in North America, analyzing microbe dynamics in response to fracking.</title>
        <authorList>
            <person name="Lamendella R."/>
        </authorList>
    </citation>
    <scope>NUCLEOTIDE SEQUENCE [LARGE SCALE GENOMIC DNA]</scope>
    <source>
        <strain evidence="10 11">97B</strain>
    </source>
</reference>
<dbReference type="Proteomes" id="UP000252118">
    <property type="component" value="Unassembled WGS sequence"/>
</dbReference>
<evidence type="ECO:0000256" key="6">
    <source>
        <dbReference type="ARBA" id="ARBA00023139"/>
    </source>
</evidence>
<dbReference type="Pfam" id="PF25198">
    <property type="entry name" value="Spore_GerAC_N"/>
    <property type="match status" value="1"/>
</dbReference>
<dbReference type="InterPro" id="IPR057336">
    <property type="entry name" value="GerAC_N"/>
</dbReference>
<sequence>MLRKTITLLYIFLLILCTAGCWNRVELNELAISVGQGIDKEDGKYKVSTQIVIPSEVALKAGASSGIPVTLYTGTEETVFEAMREITTVSPRKIYHSHLRILVIGEELAKEGIGKVLDFYARDHEYRTDFFIVIAKESTAENILSMLTTIEKIPANNMLSSLETSEKTWAPTTSVTLHELIRSLVTEGKSPVLTGIEIKGEPSIGDNVQNIEQINPAAYLKYTGIAVFKRDRMLGWLNQEQSRGYNVIMDNVKNTVANVQCPSKGEMNFEVIQSKTKVKGTVENGTPKIEVSIEAEGNIGEVKCAIDLTKPKTIYELEKQTEDSFVKLTQETIKTVQEDFAVDIFGFGDVIHRSDPESWKKLKKDWNEKHFTDLDVNVKADIKIRRLGKIGNSFLPEMKE</sequence>
<dbReference type="Gene3D" id="6.20.190.10">
    <property type="entry name" value="Nutrient germinant receptor protein C, domain 1"/>
    <property type="match status" value="1"/>
</dbReference>
<name>A0A366F1E0_9BACI</name>
<evidence type="ECO:0000259" key="9">
    <source>
        <dbReference type="Pfam" id="PF25198"/>
    </source>
</evidence>
<keyword evidence="5" id="KW-0472">Membrane</keyword>
<keyword evidence="6" id="KW-0564">Palmitate</keyword>
<keyword evidence="4" id="KW-0732">Signal</keyword>
<dbReference type="InterPro" id="IPR046953">
    <property type="entry name" value="Spore_GerAC-like_C"/>
</dbReference>
<evidence type="ECO:0000256" key="5">
    <source>
        <dbReference type="ARBA" id="ARBA00023136"/>
    </source>
</evidence>
<evidence type="ECO:0000256" key="7">
    <source>
        <dbReference type="ARBA" id="ARBA00023288"/>
    </source>
</evidence>
<evidence type="ECO:0000256" key="3">
    <source>
        <dbReference type="ARBA" id="ARBA00022544"/>
    </source>
</evidence>
<evidence type="ECO:0000256" key="2">
    <source>
        <dbReference type="ARBA" id="ARBA00007886"/>
    </source>
</evidence>
<dbReference type="OrthoDB" id="9816067at2"/>
<comment type="similarity">
    <text evidence="2">Belongs to the GerABKC lipoprotein family.</text>
</comment>
<evidence type="ECO:0000313" key="11">
    <source>
        <dbReference type="Proteomes" id="UP000252118"/>
    </source>
</evidence>
<dbReference type="GO" id="GO:0016020">
    <property type="term" value="C:membrane"/>
    <property type="evidence" value="ECO:0007669"/>
    <property type="project" value="UniProtKB-SubCell"/>
</dbReference>
<comment type="subcellular location">
    <subcellularLocation>
        <location evidence="1">Membrane</location>
        <topology evidence="1">Lipid-anchor</topology>
    </subcellularLocation>
</comment>
<dbReference type="AlphaFoldDB" id="A0A366F1E0"/>
<dbReference type="EMBL" id="QNRJ01000001">
    <property type="protein sequence ID" value="RBP07800.1"/>
    <property type="molecule type" value="Genomic_DNA"/>
</dbReference>
<proteinExistence type="inferred from homology"/>
<dbReference type="RefSeq" id="WP_113967705.1">
    <property type="nucleotide sequence ID" value="NZ_QNRJ01000001.1"/>
</dbReference>
<organism evidence="10 11">
    <name type="scientific">Rossellomorea aquimaris</name>
    <dbReference type="NCBI Taxonomy" id="189382"/>
    <lineage>
        <taxon>Bacteria</taxon>
        <taxon>Bacillati</taxon>
        <taxon>Bacillota</taxon>
        <taxon>Bacilli</taxon>
        <taxon>Bacillales</taxon>
        <taxon>Bacillaceae</taxon>
        <taxon>Rossellomorea</taxon>
    </lineage>
</organism>
<dbReference type="Pfam" id="PF05504">
    <property type="entry name" value="Spore_GerAC"/>
    <property type="match status" value="1"/>
</dbReference>
<feature type="domain" description="Spore germination protein N-terminal" evidence="9">
    <location>
        <begin position="23"/>
        <end position="198"/>
    </location>
</feature>
<gene>
    <name evidence="10" type="ORF">DET59_101167</name>
</gene>
<dbReference type="PANTHER" id="PTHR35789:SF1">
    <property type="entry name" value="SPORE GERMINATION PROTEIN B3"/>
    <property type="match status" value="1"/>
</dbReference>
<dbReference type="InterPro" id="IPR008844">
    <property type="entry name" value="Spore_GerAC-like"/>
</dbReference>
<evidence type="ECO:0000259" key="8">
    <source>
        <dbReference type="Pfam" id="PF05504"/>
    </source>
</evidence>
<accession>A0A366F1E0</accession>